<dbReference type="STRING" id="472759.Nhal_2118"/>
<dbReference type="KEGG" id="nhl:Nhal_2118"/>
<gene>
    <name evidence="1" type="ordered locus">Nhal_2118</name>
</gene>
<dbReference type="EMBL" id="CP001798">
    <property type="protein sequence ID" value="ADE15219.1"/>
    <property type="molecule type" value="Genomic_DNA"/>
</dbReference>
<sequence>MLFQRQIRTTLFLLTGPRVGRTRSQSAWSGKDPEVKVNPLPRTAEKREFVGLMKF</sequence>
<evidence type="ECO:0000313" key="1">
    <source>
        <dbReference type="EMBL" id="ADE15219.1"/>
    </source>
</evidence>
<reference evidence="2" key="1">
    <citation type="submission" date="2010-04" db="EMBL/GenBank/DDBJ databases">
        <title>Complete genome sequence of Nitrosococcus halophilus Nc4, a salt-adapted, aerobic obligate ammonia-oxidizing sulfur purple bacterium.</title>
        <authorList>
            <consortium name="US DOE Joint Genome Institute"/>
            <person name="Campbell M.A."/>
            <person name="Malfatti S.A."/>
            <person name="Chain P.S.G."/>
            <person name="Heidelberg J.F."/>
            <person name="Ward B.B."/>
            <person name="Klotz M.G."/>
        </authorList>
    </citation>
    <scope>NUCLEOTIDE SEQUENCE [LARGE SCALE GENOMIC DNA]</scope>
    <source>
        <strain evidence="2">Nc4</strain>
    </source>
</reference>
<dbReference type="Proteomes" id="UP000001844">
    <property type="component" value="Chromosome"/>
</dbReference>
<organism evidence="1 2">
    <name type="scientific">Nitrosococcus halophilus (strain Nc4)</name>
    <dbReference type="NCBI Taxonomy" id="472759"/>
    <lineage>
        <taxon>Bacteria</taxon>
        <taxon>Pseudomonadati</taxon>
        <taxon>Pseudomonadota</taxon>
        <taxon>Gammaproteobacteria</taxon>
        <taxon>Chromatiales</taxon>
        <taxon>Chromatiaceae</taxon>
        <taxon>Nitrosococcus</taxon>
    </lineage>
</organism>
<name>D5C4Z6_NITHN</name>
<dbReference type="HOGENOM" id="CLU_3027681_0_0_6"/>
<evidence type="ECO:0000313" key="2">
    <source>
        <dbReference type="Proteomes" id="UP000001844"/>
    </source>
</evidence>
<proteinExistence type="predicted"/>
<protein>
    <submittedName>
        <fullName evidence="1">Uncharacterized protein</fullName>
    </submittedName>
</protein>
<keyword evidence="2" id="KW-1185">Reference proteome</keyword>
<dbReference type="AlphaFoldDB" id="D5C4Z6"/>
<accession>D5C4Z6</accession>